<dbReference type="AlphaFoldDB" id="A0A2P2PEC9"/>
<proteinExistence type="predicted"/>
<reference evidence="1" key="1">
    <citation type="submission" date="2018-02" db="EMBL/GenBank/DDBJ databases">
        <title>Rhizophora mucronata_Transcriptome.</title>
        <authorList>
            <person name="Meera S.P."/>
            <person name="Sreeshan A."/>
            <person name="Augustine A."/>
        </authorList>
    </citation>
    <scope>NUCLEOTIDE SEQUENCE</scope>
    <source>
        <tissue evidence="1">Leaf</tissue>
    </source>
</reference>
<dbReference type="EMBL" id="GGEC01072590">
    <property type="protein sequence ID" value="MBX53074.1"/>
    <property type="molecule type" value="Transcribed_RNA"/>
</dbReference>
<name>A0A2P2PEC9_RHIMU</name>
<organism evidence="1">
    <name type="scientific">Rhizophora mucronata</name>
    <name type="common">Asiatic mangrove</name>
    <dbReference type="NCBI Taxonomy" id="61149"/>
    <lineage>
        <taxon>Eukaryota</taxon>
        <taxon>Viridiplantae</taxon>
        <taxon>Streptophyta</taxon>
        <taxon>Embryophyta</taxon>
        <taxon>Tracheophyta</taxon>
        <taxon>Spermatophyta</taxon>
        <taxon>Magnoliopsida</taxon>
        <taxon>eudicotyledons</taxon>
        <taxon>Gunneridae</taxon>
        <taxon>Pentapetalae</taxon>
        <taxon>rosids</taxon>
        <taxon>fabids</taxon>
        <taxon>Malpighiales</taxon>
        <taxon>Rhizophoraceae</taxon>
        <taxon>Rhizophora</taxon>
    </lineage>
</organism>
<evidence type="ECO:0000313" key="1">
    <source>
        <dbReference type="EMBL" id="MBX53074.1"/>
    </source>
</evidence>
<sequence length="48" mass="5719">MFNIIYQRGDISYMGQSLRVFLQRPLVSKDRMHGTGEAKQQDRWLPCF</sequence>
<protein>
    <submittedName>
        <fullName evidence="1">Uncharacterized protein</fullName>
    </submittedName>
</protein>
<accession>A0A2P2PEC9</accession>